<feature type="transmembrane region" description="Helical" evidence="7">
    <location>
        <begin position="217"/>
        <end position="244"/>
    </location>
</feature>
<dbReference type="Proteomes" id="UP000219167">
    <property type="component" value="Unassembled WGS sequence"/>
</dbReference>
<evidence type="ECO:0000256" key="7">
    <source>
        <dbReference type="SAM" id="Phobius"/>
    </source>
</evidence>
<keyword evidence="5 7" id="KW-1133">Transmembrane helix</keyword>
<feature type="transmembrane region" description="Helical" evidence="7">
    <location>
        <begin position="168"/>
        <end position="187"/>
    </location>
</feature>
<feature type="transmembrane region" description="Helical" evidence="7">
    <location>
        <begin position="370"/>
        <end position="389"/>
    </location>
</feature>
<proteinExistence type="predicted"/>
<dbReference type="PANTHER" id="PTHR43266:SF2">
    <property type="entry name" value="MAJOR FACILITATOR SUPERFAMILY (MFS) PROFILE DOMAIN-CONTAINING PROTEIN"/>
    <property type="match status" value="1"/>
</dbReference>
<keyword evidence="6 7" id="KW-0472">Membrane</keyword>
<gene>
    <name evidence="8" type="ORF">SAMN05892877_12449</name>
</gene>
<evidence type="ECO:0000256" key="6">
    <source>
        <dbReference type="ARBA" id="ARBA00023136"/>
    </source>
</evidence>
<dbReference type="SUPFAM" id="SSF103473">
    <property type="entry name" value="MFS general substrate transporter"/>
    <property type="match status" value="1"/>
</dbReference>
<dbReference type="GO" id="GO:0022857">
    <property type="term" value="F:transmembrane transporter activity"/>
    <property type="evidence" value="ECO:0007669"/>
    <property type="project" value="InterPro"/>
</dbReference>
<dbReference type="RefSeq" id="WP_097142784.1">
    <property type="nucleotide sequence ID" value="NZ_OBQD01000024.1"/>
</dbReference>
<keyword evidence="4 7" id="KW-0812">Transmembrane</keyword>
<keyword evidence="2" id="KW-0813">Transport</keyword>
<dbReference type="InterPro" id="IPR036259">
    <property type="entry name" value="MFS_trans_sf"/>
</dbReference>
<dbReference type="EMBL" id="OBQD01000024">
    <property type="protein sequence ID" value="SOC46801.1"/>
    <property type="molecule type" value="Genomic_DNA"/>
</dbReference>
<organism evidence="8 9">
    <name type="scientific">Rhizobium subbaraonis</name>
    <dbReference type="NCBI Taxonomy" id="908946"/>
    <lineage>
        <taxon>Bacteria</taxon>
        <taxon>Pseudomonadati</taxon>
        <taxon>Pseudomonadota</taxon>
        <taxon>Alphaproteobacteria</taxon>
        <taxon>Hyphomicrobiales</taxon>
        <taxon>Rhizobiaceae</taxon>
        <taxon>Rhizobium/Agrobacterium group</taxon>
        <taxon>Rhizobium</taxon>
    </lineage>
</organism>
<name>A0A285V2T3_9HYPH</name>
<feature type="transmembrane region" description="Helical" evidence="7">
    <location>
        <begin position="12"/>
        <end position="34"/>
    </location>
</feature>
<evidence type="ECO:0000256" key="3">
    <source>
        <dbReference type="ARBA" id="ARBA00022475"/>
    </source>
</evidence>
<evidence type="ECO:0000256" key="2">
    <source>
        <dbReference type="ARBA" id="ARBA00022448"/>
    </source>
</evidence>
<evidence type="ECO:0000313" key="8">
    <source>
        <dbReference type="EMBL" id="SOC46801.1"/>
    </source>
</evidence>
<dbReference type="CDD" id="cd06173">
    <property type="entry name" value="MFS_MefA_like"/>
    <property type="match status" value="1"/>
</dbReference>
<protein>
    <submittedName>
        <fullName evidence="8">Predicted MFS family arabinose efflux permease</fullName>
    </submittedName>
</protein>
<evidence type="ECO:0000256" key="4">
    <source>
        <dbReference type="ARBA" id="ARBA00022692"/>
    </source>
</evidence>
<feature type="transmembrane region" description="Helical" evidence="7">
    <location>
        <begin position="250"/>
        <end position="269"/>
    </location>
</feature>
<dbReference type="Pfam" id="PF07690">
    <property type="entry name" value="MFS_1"/>
    <property type="match status" value="2"/>
</dbReference>
<dbReference type="GO" id="GO:0005886">
    <property type="term" value="C:plasma membrane"/>
    <property type="evidence" value="ECO:0007669"/>
    <property type="project" value="UniProtKB-SubCell"/>
</dbReference>
<feature type="transmembrane region" description="Helical" evidence="7">
    <location>
        <begin position="281"/>
        <end position="302"/>
    </location>
</feature>
<dbReference type="Gene3D" id="1.20.1250.20">
    <property type="entry name" value="MFS general substrate transporter like domains"/>
    <property type="match status" value="1"/>
</dbReference>
<evidence type="ECO:0000313" key="9">
    <source>
        <dbReference type="Proteomes" id="UP000219167"/>
    </source>
</evidence>
<reference evidence="8 9" key="1">
    <citation type="submission" date="2017-08" db="EMBL/GenBank/DDBJ databases">
        <authorList>
            <person name="de Groot N.N."/>
        </authorList>
    </citation>
    <scope>NUCLEOTIDE SEQUENCE [LARGE SCALE GENOMIC DNA]</scope>
    <source>
        <strain evidence="8 9">JC85</strain>
    </source>
</reference>
<dbReference type="InterPro" id="IPR011701">
    <property type="entry name" value="MFS"/>
</dbReference>
<sequence length="437" mass="45940">MLTILKNRTYRHLFLAQVIALVGTGLATVALGLLAFDLAGADAGAVLGTALAIKMIAYVGVAPIASAFAERVPRRAMLVALDLVHAAVAVLLPFVTEIWQVYVLIFALQSASAAFTPTFQATIPDILPEEKEYTRALSLSRLAYDLESVVSPMLAAALLAFISFHNLFAGTVTGFLISAALVVSVVLPSPKPSQPRGIYDRTTRGIRIYMATPRLRGLLAINLAVASAGALVIVNTVVYVQAAYGLDHQATALALACFGGGSMVAALVLPKLLESVPDRTAMLAGASLLVAGTLTAAALPGYGWLLPLWFVLGLGYSTAQTPSGRLLRRSANPEDRPALFAAQFALSHACWLIAYPLAGWAGATLGLPTTAAILAAVAAAAIGIGFAVWPADDPEVVEHSHNDLPANHPHLALAGHGHRHAHAYVIDDMHLAWPRER</sequence>
<keyword evidence="3" id="KW-1003">Cell membrane</keyword>
<keyword evidence="9" id="KW-1185">Reference proteome</keyword>
<evidence type="ECO:0000256" key="1">
    <source>
        <dbReference type="ARBA" id="ARBA00004651"/>
    </source>
</evidence>
<feature type="transmembrane region" description="Helical" evidence="7">
    <location>
        <begin position="339"/>
        <end position="358"/>
    </location>
</feature>
<dbReference type="OrthoDB" id="4368225at2"/>
<dbReference type="PANTHER" id="PTHR43266">
    <property type="entry name" value="MACROLIDE-EFFLUX PROTEIN"/>
    <property type="match status" value="1"/>
</dbReference>
<comment type="subcellular location">
    <subcellularLocation>
        <location evidence="1">Cell membrane</location>
        <topology evidence="1">Multi-pass membrane protein</topology>
    </subcellularLocation>
</comment>
<dbReference type="AlphaFoldDB" id="A0A285V2T3"/>
<accession>A0A285V2T3</accession>
<evidence type="ECO:0000256" key="5">
    <source>
        <dbReference type="ARBA" id="ARBA00022989"/>
    </source>
</evidence>
<feature type="transmembrane region" description="Helical" evidence="7">
    <location>
        <begin position="46"/>
        <end position="69"/>
    </location>
</feature>